<evidence type="ECO:0000313" key="8">
    <source>
        <dbReference type="Proteomes" id="UP000294743"/>
    </source>
</evidence>
<dbReference type="NCBIfam" id="NF001033">
    <property type="entry name" value="PRK00114.1"/>
    <property type="match status" value="1"/>
</dbReference>
<dbReference type="Pfam" id="PF01430">
    <property type="entry name" value="HSP33"/>
    <property type="match status" value="1"/>
</dbReference>
<dbReference type="OrthoDB" id="9776534at2"/>
<dbReference type="Gene3D" id="3.55.30.10">
    <property type="entry name" value="Hsp33 domain"/>
    <property type="match status" value="1"/>
</dbReference>
<evidence type="ECO:0000256" key="5">
    <source>
        <dbReference type="ARBA" id="ARBA00023284"/>
    </source>
</evidence>
<comment type="function">
    <text evidence="6">Redox regulated molecular chaperone. Protects both thermally unfolding and oxidatively damaged proteins from irreversible aggregation. Plays an important role in the bacterial defense system toward oxidative stress.</text>
</comment>
<evidence type="ECO:0000313" key="7">
    <source>
        <dbReference type="EMBL" id="TDW13221.1"/>
    </source>
</evidence>
<dbReference type="Proteomes" id="UP000294743">
    <property type="component" value="Unassembled WGS sequence"/>
</dbReference>
<dbReference type="EMBL" id="SODD01000043">
    <property type="protein sequence ID" value="TDW13221.1"/>
    <property type="molecule type" value="Genomic_DNA"/>
</dbReference>
<dbReference type="CDD" id="cd00498">
    <property type="entry name" value="Hsp33"/>
    <property type="match status" value="1"/>
</dbReference>
<keyword evidence="8" id="KW-1185">Reference proteome</keyword>
<reference evidence="7 8" key="1">
    <citation type="submission" date="2019-03" db="EMBL/GenBank/DDBJ databases">
        <title>Genomic Encyclopedia of Type Strains, Phase IV (KMG-IV): sequencing the most valuable type-strain genomes for metagenomic binning, comparative biology and taxonomic classification.</title>
        <authorList>
            <person name="Goeker M."/>
        </authorList>
    </citation>
    <scope>NUCLEOTIDE SEQUENCE [LARGE SCALE GENOMIC DNA]</scope>
    <source>
        <strain evidence="7 8">DSM 28867</strain>
    </source>
</reference>
<dbReference type="GO" id="GO:0005737">
    <property type="term" value="C:cytoplasm"/>
    <property type="evidence" value="ECO:0007669"/>
    <property type="project" value="UniProtKB-SubCell"/>
</dbReference>
<gene>
    <name evidence="6" type="primary">hslO</name>
    <name evidence="7" type="ORF">EDD63_14314</name>
</gene>
<dbReference type="PIRSF" id="PIRSF005261">
    <property type="entry name" value="Heat_shock_Hsp33"/>
    <property type="match status" value="1"/>
</dbReference>
<keyword evidence="5 6" id="KW-0676">Redox-active center</keyword>
<proteinExistence type="inferred from homology"/>
<dbReference type="PANTHER" id="PTHR30111">
    <property type="entry name" value="33 KDA CHAPERONIN"/>
    <property type="match status" value="1"/>
</dbReference>
<feature type="disulfide bond" description="Redox-active" evidence="6">
    <location>
        <begin position="241"/>
        <end position="243"/>
    </location>
</feature>
<dbReference type="GO" id="GO:0051082">
    <property type="term" value="F:unfolded protein binding"/>
    <property type="evidence" value="ECO:0007669"/>
    <property type="project" value="UniProtKB-UniRule"/>
</dbReference>
<feature type="disulfide bond" description="Redox-active" evidence="6">
    <location>
        <begin position="274"/>
        <end position="277"/>
    </location>
</feature>
<comment type="similarity">
    <text evidence="6">Belongs to the HSP33 family.</text>
</comment>
<evidence type="ECO:0000256" key="4">
    <source>
        <dbReference type="ARBA" id="ARBA00023186"/>
    </source>
</evidence>
<dbReference type="SUPFAM" id="SSF64397">
    <property type="entry name" value="Hsp33 domain"/>
    <property type="match status" value="1"/>
</dbReference>
<evidence type="ECO:0000256" key="6">
    <source>
        <dbReference type="HAMAP-Rule" id="MF_00117"/>
    </source>
</evidence>
<name>A0A4R7ZCU3_9FIRM</name>
<evidence type="ECO:0000256" key="3">
    <source>
        <dbReference type="ARBA" id="ARBA00023157"/>
    </source>
</evidence>
<keyword evidence="3 6" id="KW-1015">Disulfide bond</keyword>
<keyword evidence="4 6" id="KW-0143">Chaperone</keyword>
<keyword evidence="2 6" id="KW-0862">Zinc</keyword>
<dbReference type="AlphaFoldDB" id="A0A4R7ZCU3"/>
<keyword evidence="1 6" id="KW-0963">Cytoplasm</keyword>
<dbReference type="HAMAP" id="MF_00117">
    <property type="entry name" value="HslO"/>
    <property type="match status" value="1"/>
</dbReference>
<dbReference type="PANTHER" id="PTHR30111:SF1">
    <property type="entry name" value="33 KDA CHAPERONIN"/>
    <property type="match status" value="1"/>
</dbReference>
<organism evidence="7 8">
    <name type="scientific">Breznakia blatticola</name>
    <dbReference type="NCBI Taxonomy" id="1754012"/>
    <lineage>
        <taxon>Bacteria</taxon>
        <taxon>Bacillati</taxon>
        <taxon>Bacillota</taxon>
        <taxon>Erysipelotrichia</taxon>
        <taxon>Erysipelotrichales</taxon>
        <taxon>Erysipelotrichaceae</taxon>
        <taxon>Breznakia</taxon>
    </lineage>
</organism>
<sequence>MKDQLIKALACEGRVRIYVVNTTGLVNYAQKQQDLWPTASAALGRTLSVASMMGANLKSDQEKITITINGGGPIGTVMADAYYGGNVRGFVGDPHIMLQYNEDHPLANKLAVGIAVGKEGYLEVKKDIGMGKEDFSGRVALQSGEIGEDFAYYFALSEQTPSAVSVGVLVDTDNTIIASGGLLLQMMPDATEDDIRKSEEALRKLDNMSNLIRDNVALEDILHSMFDDIKILETTDVAFVCNCSKEKIINAISLMDASEIQNMIDEDHGAQATCQYCKKEYQISEAELQDILKDKAHVVH</sequence>
<dbReference type="InterPro" id="IPR016154">
    <property type="entry name" value="Heat_shock_Hsp33_C"/>
</dbReference>
<dbReference type="InterPro" id="IPR000397">
    <property type="entry name" value="Heat_shock_Hsp33"/>
</dbReference>
<evidence type="ECO:0000256" key="2">
    <source>
        <dbReference type="ARBA" id="ARBA00022833"/>
    </source>
</evidence>
<dbReference type="GO" id="GO:0044183">
    <property type="term" value="F:protein folding chaperone"/>
    <property type="evidence" value="ECO:0007669"/>
    <property type="project" value="TreeGrafter"/>
</dbReference>
<dbReference type="RefSeq" id="WP_134170887.1">
    <property type="nucleotide sequence ID" value="NZ_SODD01000043.1"/>
</dbReference>
<dbReference type="Gene3D" id="3.90.1280.10">
    <property type="entry name" value="HSP33 redox switch-like"/>
    <property type="match status" value="1"/>
</dbReference>
<comment type="subcellular location">
    <subcellularLocation>
        <location evidence="6">Cytoplasm</location>
    </subcellularLocation>
</comment>
<comment type="caution">
    <text evidence="7">The sequence shown here is derived from an EMBL/GenBank/DDBJ whole genome shotgun (WGS) entry which is preliminary data.</text>
</comment>
<comment type="PTM">
    <text evidence="6">Under oxidizing conditions two disulfide bonds are formed involving the reactive cysteines. Under reducing conditions zinc is bound to the reactive cysteines and the protein is inactive.</text>
</comment>
<dbReference type="InterPro" id="IPR016153">
    <property type="entry name" value="Heat_shock_Hsp33_N"/>
</dbReference>
<accession>A0A4R7ZCU3</accession>
<dbReference type="SUPFAM" id="SSF118352">
    <property type="entry name" value="HSP33 redox switch-like"/>
    <property type="match status" value="1"/>
</dbReference>
<dbReference type="GO" id="GO:0042026">
    <property type="term" value="P:protein refolding"/>
    <property type="evidence" value="ECO:0007669"/>
    <property type="project" value="TreeGrafter"/>
</dbReference>
<protein>
    <recommendedName>
        <fullName evidence="6">33 kDa chaperonin</fullName>
    </recommendedName>
    <alternativeName>
        <fullName evidence="6">Heat shock protein 33 homolog</fullName>
        <shortName evidence="6">HSP33</shortName>
    </alternativeName>
</protein>
<evidence type="ECO:0000256" key="1">
    <source>
        <dbReference type="ARBA" id="ARBA00022490"/>
    </source>
</evidence>